<name>A0A8S5LYX0_9CAUD</name>
<dbReference type="EMBL" id="BK014775">
    <property type="protein sequence ID" value="DAD75158.1"/>
    <property type="molecule type" value="Genomic_DNA"/>
</dbReference>
<sequence length="35" mass="3914">MIVVVTFLAKVAVFTHPAKQTVLTDIHSILLQYLC</sequence>
<protein>
    <submittedName>
        <fullName evidence="1">Uncharacterized protein</fullName>
    </submittedName>
</protein>
<reference evidence="1" key="1">
    <citation type="journal article" date="2021" name="Proc. Natl. Acad. Sci. U.S.A.">
        <title>A Catalog of Tens of Thousands of Viruses from Human Metagenomes Reveals Hidden Associations with Chronic Diseases.</title>
        <authorList>
            <person name="Tisza M.J."/>
            <person name="Buck C.B."/>
        </authorList>
    </citation>
    <scope>NUCLEOTIDE SEQUENCE</scope>
    <source>
        <strain evidence="1">Ctkcl3</strain>
    </source>
</reference>
<proteinExistence type="predicted"/>
<evidence type="ECO:0000313" key="1">
    <source>
        <dbReference type="EMBL" id="DAD75158.1"/>
    </source>
</evidence>
<organism evidence="1">
    <name type="scientific">Siphoviridae sp. ctkcl3</name>
    <dbReference type="NCBI Taxonomy" id="2826445"/>
    <lineage>
        <taxon>Viruses</taxon>
        <taxon>Duplodnaviria</taxon>
        <taxon>Heunggongvirae</taxon>
        <taxon>Uroviricota</taxon>
        <taxon>Caudoviricetes</taxon>
    </lineage>
</organism>
<accession>A0A8S5LYX0</accession>